<proteinExistence type="predicted"/>
<dbReference type="AlphaFoldDB" id="A0A066ZYX1"/>
<feature type="transmembrane region" description="Helical" evidence="1">
    <location>
        <begin position="21"/>
        <end position="41"/>
    </location>
</feature>
<protein>
    <submittedName>
        <fullName evidence="2">Uncharacterized protein</fullName>
    </submittedName>
</protein>
<keyword evidence="1" id="KW-0472">Membrane</keyword>
<dbReference type="Proteomes" id="UP000027341">
    <property type="component" value="Unassembled WGS sequence"/>
</dbReference>
<dbReference type="RefSeq" id="WP_029909270.1">
    <property type="nucleotide sequence ID" value="NZ_AP020335.1"/>
</dbReference>
<name>A0A066ZYX1_HYDMR</name>
<gene>
    <name evidence="2" type="ORF">EI16_03055</name>
</gene>
<feature type="transmembrane region" description="Helical" evidence="1">
    <location>
        <begin position="53"/>
        <end position="74"/>
    </location>
</feature>
<evidence type="ECO:0000256" key="1">
    <source>
        <dbReference type="SAM" id="Phobius"/>
    </source>
</evidence>
<comment type="caution">
    <text evidence="2">The sequence shown here is derived from an EMBL/GenBank/DDBJ whole genome shotgun (WGS) entry which is preliminary data.</text>
</comment>
<keyword evidence="3" id="KW-1185">Reference proteome</keyword>
<evidence type="ECO:0000313" key="3">
    <source>
        <dbReference type="Proteomes" id="UP000027341"/>
    </source>
</evidence>
<accession>A0A066ZYX1</accession>
<evidence type="ECO:0000313" key="2">
    <source>
        <dbReference type="EMBL" id="KDN95295.1"/>
    </source>
</evidence>
<keyword evidence="1" id="KW-0812">Transmembrane</keyword>
<reference evidence="2 3" key="1">
    <citation type="submission" date="2014-04" db="EMBL/GenBank/DDBJ databases">
        <title>Draft genome sequence of Hydrogenovibrio marinus MH-110, a model organism for aerobic H2 metabolism.</title>
        <authorList>
            <person name="Cha H.J."/>
            <person name="Jo B.H."/>
            <person name="Hwang B.H."/>
        </authorList>
    </citation>
    <scope>NUCLEOTIDE SEQUENCE [LARGE SCALE GENOMIC DNA]</scope>
    <source>
        <strain evidence="2 3">MH-110</strain>
    </source>
</reference>
<sequence>MAQKRQTFGSIGASGKEALKKAIILSIPLFILNFIIVSHVINDIGLPYFLSHFKIAFYMLFNTAADVITFYIVLMQFHKIEHHKLQLG</sequence>
<organism evidence="2 3">
    <name type="scientific">Hydrogenovibrio marinus</name>
    <dbReference type="NCBI Taxonomy" id="28885"/>
    <lineage>
        <taxon>Bacteria</taxon>
        <taxon>Pseudomonadati</taxon>
        <taxon>Pseudomonadota</taxon>
        <taxon>Gammaproteobacteria</taxon>
        <taxon>Thiotrichales</taxon>
        <taxon>Piscirickettsiaceae</taxon>
        <taxon>Hydrogenovibrio</taxon>
    </lineage>
</organism>
<keyword evidence="1" id="KW-1133">Transmembrane helix</keyword>
<dbReference type="EMBL" id="JMIU01000001">
    <property type="protein sequence ID" value="KDN95295.1"/>
    <property type="molecule type" value="Genomic_DNA"/>
</dbReference>